<dbReference type="Proteomes" id="UP000277811">
    <property type="component" value="Unassembled WGS sequence"/>
</dbReference>
<dbReference type="SUPFAM" id="SSF54862">
    <property type="entry name" value="4Fe-4S ferredoxins"/>
    <property type="match status" value="1"/>
</dbReference>
<evidence type="ECO:0000256" key="2">
    <source>
        <dbReference type="ARBA" id="ARBA00023004"/>
    </source>
</evidence>
<proteinExistence type="predicted"/>
<dbReference type="Gene3D" id="3.30.70.20">
    <property type="match status" value="2"/>
</dbReference>
<keyword evidence="3" id="KW-0411">Iron-sulfur</keyword>
<sequence>MSQVTEVVKIRRKVLSELARLTFAGTLQENIGEILNTVVTEDGPRYRCCVHKERAVLKDRINLALSQPMFTKLDQAAESALKGQIHDMPAINIMPEACDKCPIDKFIVTDACRNCLAHHCIASCPKKAIMVVQNRAYIDKNKCVECGLCKKSCPYGAIIEVSRPCERACDLAAIKAGNDRRAVIDYGLCVQCGACKMACPFGAISDQSVLVQVIQQLKSTKRVYALLAPAFIGQFGLKVRPKQVVSALKKLGFYNVEEVSFGADIVAIEETKEFVQTVPEQRAFMTTSCCPAFVDMVEKHLPDSKEAVSSTISPMVASGKVIQEKDPEAVIVFIGPCIAKKAEAKKYTDIIHYVLTFEELAAMMVGAGINIAEIEEENSYQSAASRDGNIFARAGGVMQAVIDAAAAMQAEDKIKPQHCEGLANCKAILQKMQTGQESINFLEGMGCAGGCVGGPGTLTDLRVTTRLVENFAASAGMNNALENTGAMEKVAKTNHWHRK</sequence>
<dbReference type="InterPro" id="IPR017900">
    <property type="entry name" value="4Fe4S_Fe_S_CS"/>
</dbReference>
<dbReference type="Pfam" id="PF02906">
    <property type="entry name" value="Fe_hyd_lg_C"/>
    <property type="match status" value="1"/>
</dbReference>
<dbReference type="GO" id="GO:0051536">
    <property type="term" value="F:iron-sulfur cluster binding"/>
    <property type="evidence" value="ECO:0007669"/>
    <property type="project" value="UniProtKB-KW"/>
</dbReference>
<dbReference type="RefSeq" id="WP_122627172.1">
    <property type="nucleotide sequence ID" value="NZ_UPPP01000061.1"/>
</dbReference>
<feature type="domain" description="4Fe-4S ferredoxin-type" evidence="4">
    <location>
        <begin position="180"/>
        <end position="209"/>
    </location>
</feature>
<dbReference type="SUPFAM" id="SSF53920">
    <property type="entry name" value="Fe-only hydrogenase"/>
    <property type="match status" value="1"/>
</dbReference>
<evidence type="ECO:0000259" key="4">
    <source>
        <dbReference type="PROSITE" id="PS51379"/>
    </source>
</evidence>
<dbReference type="AlphaFoldDB" id="A0A498R5X3"/>
<organism evidence="5 6">
    <name type="scientific">Lucifera butyrica</name>
    <dbReference type="NCBI Taxonomy" id="1351585"/>
    <lineage>
        <taxon>Bacteria</taxon>
        <taxon>Bacillati</taxon>
        <taxon>Bacillota</taxon>
        <taxon>Negativicutes</taxon>
        <taxon>Veillonellales</taxon>
        <taxon>Veillonellaceae</taxon>
        <taxon>Lucifera</taxon>
    </lineage>
</organism>
<keyword evidence="2" id="KW-0408">Iron</keyword>
<dbReference type="PANTHER" id="PTHR11615">
    <property type="entry name" value="NITRATE, FORMATE, IRON DEHYDROGENASE"/>
    <property type="match status" value="1"/>
</dbReference>
<evidence type="ECO:0000313" key="6">
    <source>
        <dbReference type="Proteomes" id="UP000277811"/>
    </source>
</evidence>
<evidence type="ECO:0000256" key="3">
    <source>
        <dbReference type="ARBA" id="ARBA00023014"/>
    </source>
</evidence>
<dbReference type="OrthoDB" id="9798098at2"/>
<reference evidence="5 6" key="1">
    <citation type="submission" date="2018-06" db="EMBL/GenBank/DDBJ databases">
        <authorList>
            <person name="Strepis N."/>
        </authorList>
    </citation>
    <scope>NUCLEOTIDE SEQUENCE [LARGE SCALE GENOMIC DNA]</scope>
    <source>
        <strain evidence="5">LUCI</strain>
    </source>
</reference>
<dbReference type="InterPro" id="IPR004108">
    <property type="entry name" value="Fe_hydrogenase_lsu_C"/>
</dbReference>
<evidence type="ECO:0000313" key="5">
    <source>
        <dbReference type="EMBL" id="VBB06237.1"/>
    </source>
</evidence>
<protein>
    <submittedName>
        <fullName evidence="5">Iron hydrogenase</fullName>
    </submittedName>
</protein>
<dbReference type="PROSITE" id="PS51379">
    <property type="entry name" value="4FE4S_FER_2"/>
    <property type="match status" value="2"/>
</dbReference>
<name>A0A498R5X3_9FIRM</name>
<dbReference type="Pfam" id="PF00037">
    <property type="entry name" value="Fer4"/>
    <property type="match status" value="2"/>
</dbReference>
<gene>
    <name evidence="5" type="ORF">LUCI_1453</name>
</gene>
<dbReference type="PROSITE" id="PS00198">
    <property type="entry name" value="4FE4S_FER_1"/>
    <property type="match status" value="1"/>
</dbReference>
<feature type="domain" description="4Fe-4S ferredoxin-type" evidence="4">
    <location>
        <begin position="134"/>
        <end position="164"/>
    </location>
</feature>
<keyword evidence="1" id="KW-0479">Metal-binding</keyword>
<dbReference type="NCBIfam" id="TIGR04105">
    <property type="entry name" value="FeFe_hydrog_B1"/>
    <property type="match status" value="1"/>
</dbReference>
<accession>A0A498R5X3</accession>
<dbReference type="Gene3D" id="3.40.950.10">
    <property type="entry name" value="Fe-only Hydrogenase (Larger Subunit), Chain L, domain 3"/>
    <property type="match status" value="1"/>
</dbReference>
<dbReference type="InterPro" id="IPR050340">
    <property type="entry name" value="Cytosolic_Fe-S_CAF"/>
</dbReference>
<dbReference type="InterPro" id="IPR009016">
    <property type="entry name" value="Fe_hydrogenase"/>
</dbReference>
<evidence type="ECO:0000256" key="1">
    <source>
        <dbReference type="ARBA" id="ARBA00022723"/>
    </source>
</evidence>
<dbReference type="InterPro" id="IPR027631">
    <property type="entry name" value="Mono_FeFe_hydrog"/>
</dbReference>
<dbReference type="InterPro" id="IPR017896">
    <property type="entry name" value="4Fe4S_Fe-S-bd"/>
</dbReference>
<keyword evidence="6" id="KW-1185">Reference proteome</keyword>
<dbReference type="EMBL" id="UPPP01000061">
    <property type="protein sequence ID" value="VBB06237.1"/>
    <property type="molecule type" value="Genomic_DNA"/>
</dbReference>
<dbReference type="GO" id="GO:0046872">
    <property type="term" value="F:metal ion binding"/>
    <property type="evidence" value="ECO:0007669"/>
    <property type="project" value="UniProtKB-KW"/>
</dbReference>